<proteinExistence type="predicted"/>
<protein>
    <submittedName>
        <fullName evidence="1">Uncharacterized protein</fullName>
    </submittedName>
</protein>
<dbReference type="InterPro" id="IPR046904">
    <property type="entry name" value="ABC-3C_MC2"/>
</dbReference>
<dbReference type="Proteomes" id="UP000216681">
    <property type="component" value="Unassembled WGS sequence"/>
</dbReference>
<reference evidence="1 2" key="2">
    <citation type="submission" date="2017-09" db="EMBL/GenBank/DDBJ databases">
        <title>Tripartite evolution among Lactobacillus johnsonii, Lactobacillus taiwanensis, Lactobacillus reuteri and their rodent host.</title>
        <authorList>
            <person name="Wang T."/>
            <person name="Knowles S."/>
            <person name="Cheng C."/>
        </authorList>
    </citation>
    <scope>NUCLEOTIDE SEQUENCE [LARGE SCALE GENOMIC DNA]</scope>
    <source>
        <strain evidence="1 2">105n</strain>
    </source>
</reference>
<sequence length="151" mass="17456">MNDKNIFNSSVELTLRTLLVLSHFSDLNVDQIAIIDFKTTYGKYFGNSEYNLHGDNEFGLQEYGLRRQKISKSIKEGVLQGIITYREFAKKGFLYSLSTDGKSVVNNFPKEDLYFKEYNAALKNIEVPNIYEIKNFQDKLSQKMWGGVNNE</sequence>
<dbReference type="RefSeq" id="WP_094512361.1">
    <property type="nucleotide sequence ID" value="NZ_NGPU01000094.1"/>
</dbReference>
<comment type="caution">
    <text evidence="1">The sequence shown here is derived from an EMBL/GenBank/DDBJ whole genome shotgun (WGS) entry which is preliminary data.</text>
</comment>
<evidence type="ECO:0000313" key="2">
    <source>
        <dbReference type="Proteomes" id="UP000216681"/>
    </source>
</evidence>
<dbReference type="AlphaFoldDB" id="A0AB73Q0H0"/>
<evidence type="ECO:0000313" key="1">
    <source>
        <dbReference type="EMBL" id="OYS95699.1"/>
    </source>
</evidence>
<gene>
    <name evidence="1" type="ORF">CBG15_01005</name>
</gene>
<dbReference type="EMBL" id="NGPX01000006">
    <property type="protein sequence ID" value="OYS95699.1"/>
    <property type="molecule type" value="Genomic_DNA"/>
</dbReference>
<organism evidence="1 2">
    <name type="scientific">Limosilactobacillus reuteri</name>
    <name type="common">Lactobacillus reuteri</name>
    <dbReference type="NCBI Taxonomy" id="1598"/>
    <lineage>
        <taxon>Bacteria</taxon>
        <taxon>Bacillati</taxon>
        <taxon>Bacillota</taxon>
        <taxon>Bacilli</taxon>
        <taxon>Lactobacillales</taxon>
        <taxon>Lactobacillaceae</taxon>
        <taxon>Limosilactobacillus</taxon>
    </lineage>
</organism>
<dbReference type="Pfam" id="PF20288">
    <property type="entry name" value="MC2"/>
    <property type="match status" value="1"/>
</dbReference>
<reference evidence="1 2" key="1">
    <citation type="submission" date="2017-05" db="EMBL/GenBank/DDBJ databases">
        <authorList>
            <person name="Lin X.B."/>
            <person name="Stothard P."/>
            <person name="Tasseva G."/>
            <person name="Walter J."/>
        </authorList>
    </citation>
    <scope>NUCLEOTIDE SEQUENCE [LARGE SCALE GENOMIC DNA]</scope>
    <source>
        <strain evidence="1 2">105n</strain>
    </source>
</reference>
<name>A0AB73Q0H0_LIMRT</name>
<accession>A0AB73Q0H0</accession>